<comment type="caution">
    <text evidence="4">The sequence shown here is derived from an EMBL/GenBank/DDBJ whole genome shotgun (WGS) entry which is preliminary data.</text>
</comment>
<feature type="domain" description="M23ase beta-sheet core" evidence="3">
    <location>
        <begin position="261"/>
        <end position="360"/>
    </location>
</feature>
<dbReference type="Gene3D" id="3.10.450.350">
    <property type="match status" value="1"/>
</dbReference>
<dbReference type="SUPFAM" id="SSF51261">
    <property type="entry name" value="Duplicated hybrid motif"/>
    <property type="match status" value="1"/>
</dbReference>
<dbReference type="EMBL" id="BJTG01000003">
    <property type="protein sequence ID" value="GEJ56870.1"/>
    <property type="molecule type" value="Genomic_DNA"/>
</dbReference>
<reference evidence="5" key="1">
    <citation type="journal article" date="2020" name="Appl. Environ. Microbiol.">
        <title>Diazotrophic Anaeromyxobacter Isolates from Soils.</title>
        <authorList>
            <person name="Masuda Y."/>
            <person name="Yamanaka H."/>
            <person name="Xu Z.X."/>
            <person name="Shiratori Y."/>
            <person name="Aono T."/>
            <person name="Amachi S."/>
            <person name="Senoo K."/>
            <person name="Itoh H."/>
        </authorList>
    </citation>
    <scope>NUCLEOTIDE SEQUENCE [LARGE SCALE GENOMIC DNA]</scope>
    <source>
        <strain evidence="5">R267</strain>
    </source>
</reference>
<evidence type="ECO:0000313" key="5">
    <source>
        <dbReference type="Proteomes" id="UP000503640"/>
    </source>
</evidence>
<feature type="region of interest" description="Disordered" evidence="1">
    <location>
        <begin position="52"/>
        <end position="83"/>
    </location>
</feature>
<dbReference type="PANTHER" id="PTHR21666:SF270">
    <property type="entry name" value="MUREIN HYDROLASE ACTIVATOR ENVC"/>
    <property type="match status" value="1"/>
</dbReference>
<keyword evidence="2" id="KW-1133">Transmembrane helix</keyword>
<keyword evidence="2" id="KW-0812">Transmembrane</keyword>
<feature type="compositionally biased region" description="Low complexity" evidence="1">
    <location>
        <begin position="94"/>
        <end position="104"/>
    </location>
</feature>
<organism evidence="4 5">
    <name type="scientific">Anaeromyxobacter diazotrophicus</name>
    <dbReference type="NCBI Taxonomy" id="2590199"/>
    <lineage>
        <taxon>Bacteria</taxon>
        <taxon>Pseudomonadati</taxon>
        <taxon>Myxococcota</taxon>
        <taxon>Myxococcia</taxon>
        <taxon>Myxococcales</taxon>
        <taxon>Cystobacterineae</taxon>
        <taxon>Anaeromyxobacteraceae</taxon>
        <taxon>Anaeromyxobacter</taxon>
    </lineage>
</organism>
<keyword evidence="5" id="KW-1185">Reference proteome</keyword>
<feature type="region of interest" description="Disordered" evidence="1">
    <location>
        <begin position="94"/>
        <end position="113"/>
    </location>
</feature>
<protein>
    <recommendedName>
        <fullName evidence="3">M23ase beta-sheet core domain-containing protein</fullName>
    </recommendedName>
</protein>
<feature type="transmembrane region" description="Helical" evidence="2">
    <location>
        <begin position="20"/>
        <end position="40"/>
    </location>
</feature>
<dbReference type="Proteomes" id="UP000503640">
    <property type="component" value="Unassembled WGS sequence"/>
</dbReference>
<proteinExistence type="predicted"/>
<dbReference type="InterPro" id="IPR050570">
    <property type="entry name" value="Cell_wall_metabolism_enzyme"/>
</dbReference>
<dbReference type="AlphaFoldDB" id="A0A7I9VL68"/>
<dbReference type="Gene3D" id="2.70.70.10">
    <property type="entry name" value="Glucose Permease (Domain IIA)"/>
    <property type="match status" value="1"/>
</dbReference>
<dbReference type="Pfam" id="PF01551">
    <property type="entry name" value="Peptidase_M23"/>
    <property type="match status" value="1"/>
</dbReference>
<evidence type="ECO:0000313" key="4">
    <source>
        <dbReference type="EMBL" id="GEJ56870.1"/>
    </source>
</evidence>
<keyword evidence="2" id="KW-0472">Membrane</keyword>
<evidence type="ECO:0000256" key="2">
    <source>
        <dbReference type="SAM" id="Phobius"/>
    </source>
</evidence>
<dbReference type="CDD" id="cd12797">
    <property type="entry name" value="M23_peptidase"/>
    <property type="match status" value="1"/>
</dbReference>
<evidence type="ECO:0000256" key="1">
    <source>
        <dbReference type="SAM" id="MobiDB-lite"/>
    </source>
</evidence>
<dbReference type="GO" id="GO:0004222">
    <property type="term" value="F:metalloendopeptidase activity"/>
    <property type="evidence" value="ECO:0007669"/>
    <property type="project" value="TreeGrafter"/>
</dbReference>
<accession>A0A7I9VL68</accession>
<gene>
    <name evidence="4" type="ORF">AMYX_16110</name>
</gene>
<name>A0A7I9VL68_9BACT</name>
<feature type="compositionally biased region" description="Pro residues" evidence="1">
    <location>
        <begin position="59"/>
        <end position="81"/>
    </location>
</feature>
<dbReference type="RefSeq" id="WP_176064339.1">
    <property type="nucleotide sequence ID" value="NZ_BJTG01000003.1"/>
</dbReference>
<evidence type="ECO:0000259" key="3">
    <source>
        <dbReference type="Pfam" id="PF01551"/>
    </source>
</evidence>
<dbReference type="InterPro" id="IPR016047">
    <property type="entry name" value="M23ase_b-sheet_dom"/>
</dbReference>
<sequence length="394" mass="41254">MVNLSIDPPPFGGGPGGGGLARWLVYPALLVVGLAGGFVAGRKTAPRLPAGPVAAAPAPARPQPPPAPPAAGAPAPAPAPAAPGSAAVAAAPAAPAGNAAQPPAAVTPPGAPQGPLVRRISVTLQGPLEESISRALPEAERSWGEELTQVVNRLLVWSMQVSRDGRKGDKLEVLYELPTAQPSEVQAIGDAGPASKEPTVLALRYGSQKLGKLLTAYRFKPEGAPFARYYTAEGVEVEEHLQDSPVEGYEQITSLLRDGRRHKGVDYKTPVGTPVKAPFDGQITRRNWHFGANGNCLELVDAKSGRHAIFLHLEAAPKEMQPGTKVAKGQVIAKSGNSGHSTAPHLHYQLEAPDGRVLDPFAVLPTRQVKLDGASKGAFDQERSRLEPMLIAKR</sequence>
<dbReference type="PANTHER" id="PTHR21666">
    <property type="entry name" value="PEPTIDASE-RELATED"/>
    <property type="match status" value="1"/>
</dbReference>
<dbReference type="InterPro" id="IPR011055">
    <property type="entry name" value="Dup_hybrid_motif"/>
</dbReference>